<comment type="caution">
    <text evidence="1">The sequence shown here is derived from an EMBL/GenBank/DDBJ whole genome shotgun (WGS) entry which is preliminary data.</text>
</comment>
<evidence type="ECO:0000313" key="2">
    <source>
        <dbReference type="Proteomes" id="UP000521017"/>
    </source>
</evidence>
<dbReference type="EMBL" id="JACHCC010000017">
    <property type="protein sequence ID" value="MBB6502921.1"/>
    <property type="molecule type" value="Genomic_DNA"/>
</dbReference>
<protein>
    <submittedName>
        <fullName evidence="1">Uncharacterized protein</fullName>
    </submittedName>
</protein>
<evidence type="ECO:0000313" key="1">
    <source>
        <dbReference type="EMBL" id="MBB6502921.1"/>
    </source>
</evidence>
<gene>
    <name evidence="1" type="ORF">HDF25_005106</name>
</gene>
<reference evidence="1 2" key="1">
    <citation type="submission" date="2020-08" db="EMBL/GenBank/DDBJ databases">
        <title>Genomic Encyclopedia of Type Strains, Phase IV (KMG-V): Genome sequencing to study the core and pangenomes of soil and plant-associated prokaryotes.</title>
        <authorList>
            <person name="Whitman W."/>
        </authorList>
    </citation>
    <scope>NUCLEOTIDE SEQUENCE [LARGE SCALE GENOMIC DNA]</scope>
    <source>
        <strain evidence="1 2">M2T3</strain>
    </source>
</reference>
<organism evidence="1 2">
    <name type="scientific">Pedobacter cryoconitis</name>
    <dbReference type="NCBI Taxonomy" id="188932"/>
    <lineage>
        <taxon>Bacteria</taxon>
        <taxon>Pseudomonadati</taxon>
        <taxon>Bacteroidota</taxon>
        <taxon>Sphingobacteriia</taxon>
        <taxon>Sphingobacteriales</taxon>
        <taxon>Sphingobacteriaceae</taxon>
        <taxon>Pedobacter</taxon>
    </lineage>
</organism>
<accession>A0A7X0MLB7</accession>
<dbReference type="AlphaFoldDB" id="A0A7X0MLB7"/>
<proteinExistence type="predicted"/>
<name>A0A7X0MLB7_9SPHI</name>
<dbReference type="Proteomes" id="UP000521017">
    <property type="component" value="Unassembled WGS sequence"/>
</dbReference>
<sequence>MISSSQTFQQTEKQEKPFYIIRKILDWYIRVKVKNNNRSNEEGIMTKTNDRKL</sequence>